<dbReference type="CDD" id="cd00608">
    <property type="entry name" value="GalT"/>
    <property type="match status" value="1"/>
</dbReference>
<comment type="catalytic activity">
    <reaction evidence="1 14">
        <text>alpha-D-galactose 1-phosphate + UDP-alpha-D-glucose = alpha-D-glucose 1-phosphate + UDP-alpha-D-galactose</text>
        <dbReference type="Rhea" id="RHEA:13989"/>
        <dbReference type="ChEBI" id="CHEBI:58336"/>
        <dbReference type="ChEBI" id="CHEBI:58601"/>
        <dbReference type="ChEBI" id="CHEBI:58885"/>
        <dbReference type="ChEBI" id="CHEBI:66914"/>
        <dbReference type="EC" id="2.7.7.12"/>
    </reaction>
</comment>
<gene>
    <name evidence="18" type="primary">galT</name>
    <name evidence="18" type="ORF">V6W77_01945</name>
</gene>
<dbReference type="PIRSF" id="PIRSF000808">
    <property type="entry name" value="GalT"/>
    <property type="match status" value="1"/>
</dbReference>
<dbReference type="PROSITE" id="PS00117">
    <property type="entry name" value="GAL_P_UDP_TRANSF_I"/>
    <property type="match status" value="1"/>
</dbReference>
<dbReference type="InterPro" id="IPR005850">
    <property type="entry name" value="GalP_Utransf_C"/>
</dbReference>
<dbReference type="Pfam" id="PF01087">
    <property type="entry name" value="GalP_UDP_transf"/>
    <property type="match status" value="1"/>
</dbReference>
<dbReference type="PANTHER" id="PTHR11943">
    <property type="entry name" value="GALACTOSE-1-PHOSPHATE URIDYLYLTRANSFERASE"/>
    <property type="match status" value="1"/>
</dbReference>
<feature type="domain" description="Galactose-1-phosphate uridyl transferase C-terminal" evidence="17">
    <location>
        <begin position="183"/>
        <end position="347"/>
    </location>
</feature>
<evidence type="ECO:0000256" key="14">
    <source>
        <dbReference type="RuleBase" id="RU000506"/>
    </source>
</evidence>
<evidence type="ECO:0000256" key="6">
    <source>
        <dbReference type="ARBA" id="ARBA00016340"/>
    </source>
</evidence>
<keyword evidence="7 14" id="KW-0808">Transferase</keyword>
<proteinExistence type="inferred from homology"/>
<evidence type="ECO:0000256" key="11">
    <source>
        <dbReference type="ARBA" id="ARBA00023144"/>
    </source>
</evidence>
<evidence type="ECO:0000256" key="3">
    <source>
        <dbReference type="ARBA" id="ARBA00004947"/>
    </source>
</evidence>
<feature type="domain" description="Galactose-1-phosphate uridyl transferase N-terminal" evidence="16">
    <location>
        <begin position="4"/>
        <end position="176"/>
    </location>
</feature>
<protein>
    <recommendedName>
        <fullName evidence="6 13">Galactose-1-phosphate uridylyltransferase</fullName>
        <ecNumber evidence="5 13">2.7.7.12</ecNumber>
    </recommendedName>
</protein>
<comment type="similarity">
    <text evidence="4 14">Belongs to the galactose-1-phosphate uridylyltransferase type 1 family.</text>
</comment>
<keyword evidence="12 14" id="KW-0119">Carbohydrate metabolism</keyword>
<name>A0ABU7ZE84_9PAST</name>
<evidence type="ECO:0000259" key="17">
    <source>
        <dbReference type="Pfam" id="PF02744"/>
    </source>
</evidence>
<evidence type="ECO:0000256" key="5">
    <source>
        <dbReference type="ARBA" id="ARBA00012384"/>
    </source>
</evidence>
<dbReference type="InterPro" id="IPR036265">
    <property type="entry name" value="HIT-like_sf"/>
</dbReference>
<dbReference type="Proteomes" id="UP001432017">
    <property type="component" value="Unassembled WGS sequence"/>
</dbReference>
<evidence type="ECO:0000256" key="7">
    <source>
        <dbReference type="ARBA" id="ARBA00022679"/>
    </source>
</evidence>
<evidence type="ECO:0000256" key="4">
    <source>
        <dbReference type="ARBA" id="ARBA00010951"/>
    </source>
</evidence>
<sequence>MSEFVLNDHPHRRFNPLKNQWILVSPHRAKRPWQGQQEEVVQDDKLSYDPTCYLCPGNKRITGEQNPNYTKPFVFKNDFSALLPDTPAPEPNQDPLFQISHTQGESRVICFSPDHSKTLPQLSVDEITDVVTVWQEQANELKERYQWVQIFENKGSMMGCSNPHPHGQIWASNFLPNEITIEDECQADYFAKYSSPLLLDYAKRELEKKERIVVETEDWLAVVPYWASWPFETLLLPKAKQFKSITDLNEAEKADLALALKQLTTRYDNLFNISFPYSMGFHFAPFNGKENTHWQLHAHFYPPLLRSATVRKFMVGYEMMAETQRDLTPEQAAERLNAVSDTEHYKDKKPQIEK</sequence>
<dbReference type="InterPro" id="IPR019779">
    <property type="entry name" value="GalP_UDPtransf1_His-AS"/>
</dbReference>
<evidence type="ECO:0000256" key="12">
    <source>
        <dbReference type="ARBA" id="ARBA00023277"/>
    </source>
</evidence>
<dbReference type="NCBIfam" id="NF008724">
    <property type="entry name" value="PRK11720.1"/>
    <property type="match status" value="1"/>
</dbReference>
<evidence type="ECO:0000256" key="2">
    <source>
        <dbReference type="ARBA" id="ARBA00001947"/>
    </source>
</evidence>
<evidence type="ECO:0000256" key="10">
    <source>
        <dbReference type="ARBA" id="ARBA00022833"/>
    </source>
</evidence>
<dbReference type="GO" id="GO:0008108">
    <property type="term" value="F:UDP-glucose:hexose-1-phosphate uridylyltransferase activity"/>
    <property type="evidence" value="ECO:0007669"/>
    <property type="project" value="UniProtKB-EC"/>
</dbReference>
<keyword evidence="8 14" id="KW-0548">Nucleotidyltransferase</keyword>
<dbReference type="EMBL" id="JBAJJM010000002">
    <property type="protein sequence ID" value="MEG9475033.1"/>
    <property type="molecule type" value="Genomic_DNA"/>
</dbReference>
<comment type="cofactor">
    <cofactor evidence="2">
        <name>Zn(2+)</name>
        <dbReference type="ChEBI" id="CHEBI:29105"/>
    </cofactor>
</comment>
<comment type="pathway">
    <text evidence="3 14">Carbohydrate metabolism; galactose metabolism.</text>
</comment>
<keyword evidence="11 14" id="KW-0299">Galactose metabolism</keyword>
<dbReference type="NCBIfam" id="TIGR00209">
    <property type="entry name" value="galT_1"/>
    <property type="match status" value="1"/>
</dbReference>
<dbReference type="PANTHER" id="PTHR11943:SF1">
    <property type="entry name" value="GALACTOSE-1-PHOSPHATE URIDYLYLTRANSFERASE"/>
    <property type="match status" value="1"/>
</dbReference>
<comment type="caution">
    <text evidence="18">The sequence shown here is derived from an EMBL/GenBank/DDBJ whole genome shotgun (WGS) entry which is preliminary data.</text>
</comment>
<reference evidence="18" key="1">
    <citation type="submission" date="2023-12" db="EMBL/GenBank/DDBJ databases">
        <title>Mannheima indologenes sp. nov. proposed for Clade V organisms of Mannheimia.</title>
        <authorList>
            <person name="Christensen H."/>
        </authorList>
    </citation>
    <scope>NUCLEOTIDE SEQUENCE</scope>
    <source>
        <strain evidence="18">M14.4</strain>
    </source>
</reference>
<evidence type="ECO:0000313" key="19">
    <source>
        <dbReference type="Proteomes" id="UP001432017"/>
    </source>
</evidence>
<dbReference type="InterPro" id="IPR005849">
    <property type="entry name" value="GalP_Utransf_N"/>
</dbReference>
<evidence type="ECO:0000313" key="18">
    <source>
        <dbReference type="EMBL" id="MEG9475033.1"/>
    </source>
</evidence>
<keyword evidence="19" id="KW-1185">Reference proteome</keyword>
<dbReference type="InterPro" id="IPR001937">
    <property type="entry name" value="GalP_UDPtransf1"/>
</dbReference>
<organism evidence="18 19">
    <name type="scientific">Mannheimia indoligenes</name>
    <dbReference type="NCBI Taxonomy" id="3103145"/>
    <lineage>
        <taxon>Bacteria</taxon>
        <taxon>Pseudomonadati</taxon>
        <taxon>Pseudomonadota</taxon>
        <taxon>Gammaproteobacteria</taxon>
        <taxon>Pasteurellales</taxon>
        <taxon>Pasteurellaceae</taxon>
        <taxon>Mannheimia</taxon>
    </lineage>
</organism>
<feature type="region of interest" description="Disordered" evidence="15">
    <location>
        <begin position="326"/>
        <end position="354"/>
    </location>
</feature>
<dbReference type="Pfam" id="PF02744">
    <property type="entry name" value="GalP_UDP_tr_C"/>
    <property type="match status" value="1"/>
</dbReference>
<dbReference type="Gene3D" id="3.30.428.10">
    <property type="entry name" value="HIT-like"/>
    <property type="match status" value="2"/>
</dbReference>
<evidence type="ECO:0000256" key="1">
    <source>
        <dbReference type="ARBA" id="ARBA00001107"/>
    </source>
</evidence>
<keyword evidence="9 14" id="KW-0479">Metal-binding</keyword>
<dbReference type="RefSeq" id="WP_334253629.1">
    <property type="nucleotide sequence ID" value="NZ_JBAJJM010000002.1"/>
</dbReference>
<keyword evidence="10" id="KW-0862">Zinc</keyword>
<dbReference type="SUPFAM" id="SSF54197">
    <property type="entry name" value="HIT-like"/>
    <property type="match status" value="2"/>
</dbReference>
<evidence type="ECO:0000256" key="15">
    <source>
        <dbReference type="SAM" id="MobiDB-lite"/>
    </source>
</evidence>
<accession>A0ABU7ZE84</accession>
<evidence type="ECO:0000256" key="13">
    <source>
        <dbReference type="NCBIfam" id="TIGR00209"/>
    </source>
</evidence>
<evidence type="ECO:0000256" key="9">
    <source>
        <dbReference type="ARBA" id="ARBA00022723"/>
    </source>
</evidence>
<dbReference type="EC" id="2.7.7.12" evidence="5 13"/>
<evidence type="ECO:0000259" key="16">
    <source>
        <dbReference type="Pfam" id="PF01087"/>
    </source>
</evidence>
<feature type="compositionally biased region" description="Basic and acidic residues" evidence="15">
    <location>
        <begin position="341"/>
        <end position="354"/>
    </location>
</feature>
<evidence type="ECO:0000256" key="8">
    <source>
        <dbReference type="ARBA" id="ARBA00022695"/>
    </source>
</evidence>